<comment type="caution">
    <text evidence="2">The sequence shown here is derived from an EMBL/GenBank/DDBJ whole genome shotgun (WGS) entry which is preliminary data.</text>
</comment>
<dbReference type="Proteomes" id="UP000232122">
    <property type="component" value="Unassembled WGS sequence"/>
</dbReference>
<sequence length="191" mass="22539">MYLINLKNSTVLEKTEDESVINIWYQKCQEDSTLLVTAKWPIPKMKIENGILISKKESEWTVPNDISLEDLRFKRKRELFAKYSEKCEEGVVFEGEIFQTNEKSATRIGLALQDWVRGIQTPYWIRKDDTHHQIDSYPQLDSLAISISLRWKTLLHIYTTLRDEIDIFQADSLLTLNVISRWEEIEKEITN</sequence>
<dbReference type="EMBL" id="NPEF02000026">
    <property type="protein sequence ID" value="MDV6237514.1"/>
    <property type="molecule type" value="Genomic_DNA"/>
</dbReference>
<proteinExistence type="predicted"/>
<dbReference type="OrthoDB" id="347072at2"/>
<evidence type="ECO:0000313" key="2">
    <source>
        <dbReference type="EMBL" id="PJZ91046.1"/>
    </source>
</evidence>
<evidence type="ECO:0000313" key="3">
    <source>
        <dbReference type="Proteomes" id="UP000232122"/>
    </source>
</evidence>
<dbReference type="EMBL" id="NPEF01000398">
    <property type="protein sequence ID" value="PJZ91046.1"/>
    <property type="molecule type" value="Genomic_DNA"/>
</dbReference>
<dbReference type="AlphaFoldDB" id="A0A2N0B3D3"/>
<accession>A0A2N0BHZ4</accession>
<name>A0A2N0B3D3_9LEPT</name>
<gene>
    <name evidence="1" type="ORF">CH379_017925</name>
    <name evidence="2" type="ORF">CH379_20880</name>
</gene>
<dbReference type="RefSeq" id="WP_100747827.1">
    <property type="nucleotide sequence ID" value="NZ_NPEF02000026.1"/>
</dbReference>
<keyword evidence="3" id="KW-1185">Reference proteome</keyword>
<organism evidence="2">
    <name type="scientific">Leptospira ellisii</name>
    <dbReference type="NCBI Taxonomy" id="2023197"/>
    <lineage>
        <taxon>Bacteria</taxon>
        <taxon>Pseudomonadati</taxon>
        <taxon>Spirochaetota</taxon>
        <taxon>Spirochaetia</taxon>
        <taxon>Leptospirales</taxon>
        <taxon>Leptospiraceae</taxon>
        <taxon>Leptospira</taxon>
    </lineage>
</organism>
<evidence type="ECO:0000313" key="1">
    <source>
        <dbReference type="EMBL" id="MDV6237514.1"/>
    </source>
</evidence>
<reference evidence="1" key="3">
    <citation type="submission" date="2023-10" db="EMBL/GenBank/DDBJ databases">
        <authorList>
            <person name="Picardeau M."/>
            <person name="Thibeaux R."/>
        </authorList>
    </citation>
    <scope>NUCLEOTIDE SEQUENCE</scope>
    <source>
        <strain evidence="1">ATI7-C-A5</strain>
    </source>
</reference>
<reference evidence="1 3" key="2">
    <citation type="journal article" date="2018" name="Microb. Genom.">
        <title>Deciphering the unexplored Leptospira diversity from soils uncovers genomic evolution to virulence.</title>
        <authorList>
            <person name="Thibeaux R."/>
            <person name="Iraola G."/>
            <person name="Ferres I."/>
            <person name="Bierque E."/>
            <person name="Girault D."/>
            <person name="Soupe-Gilbert M.E."/>
            <person name="Picardeau M."/>
            <person name="Goarant C."/>
        </authorList>
    </citation>
    <scope>NUCLEOTIDE SEQUENCE [LARGE SCALE GENOMIC DNA]</scope>
    <source>
        <strain evidence="1 3">ATI7-C-A5</strain>
    </source>
</reference>
<accession>A0A2N0B3D3</accession>
<evidence type="ECO:0008006" key="4">
    <source>
        <dbReference type="Google" id="ProtNLM"/>
    </source>
</evidence>
<protein>
    <recommendedName>
        <fullName evidence="4">DUF4376 domain-containing protein</fullName>
    </recommendedName>
</protein>
<reference evidence="2" key="1">
    <citation type="submission" date="2017-07" db="EMBL/GenBank/DDBJ databases">
        <title>Leptospira spp. isolated from tropical soils.</title>
        <authorList>
            <person name="Thibeaux R."/>
            <person name="Iraola G."/>
            <person name="Ferres I."/>
            <person name="Bierque E."/>
            <person name="Girault D."/>
            <person name="Soupe-Gilbert M.-E."/>
            <person name="Picardeau M."/>
            <person name="Goarant C."/>
        </authorList>
    </citation>
    <scope>NUCLEOTIDE SEQUENCE [LARGE SCALE GENOMIC DNA]</scope>
    <source>
        <strain evidence="2">ATI7-C-A5</strain>
    </source>
</reference>